<sequence length="552" mass="62356">MALSVIESTVLGHGVAFLLRFFDRLGPKEICQLSKTNRCLMGITRFYILMRWDVLGFLSRFFVEEDEALALFSAENAVLFGPAVVKFFDRVKDTHFALDVCVNVETLDRILPFLESEGFRYISSQAKGATVRGDIDGEIARTPVEKLKSSGERNMSERDRSAWGPYDFVRDLRHVFRRVRLHVVRCEPYRHVLSLHSSGLMNFIAWGCAISLFPNSSLCHRRSYVSRQECVDDTSFSSAFNTWFESYAAAMGIHVVKFGYKIYDGVEIGDRYIGDGLCWIIPDKYRDPEALIRISSGPYFEVLDWLSGTTRADSYLRIGEPGVWRLTAWFGIDMDVPGELIVCGNPDCLISNMDRPLQRCGGCGAKHYCGRECQISDWPVHKIACRVIAPKALRKPWTPAVLKYNMEFGSRAASYGLGLAFGACTFDLMTPPTEVQWRRLWSKIACCVELRLDEEGEGGADKHYKVSFLRAYAVKVEDELPEPRLVKYRRNIANRDWPIGILYKVVKPPDAHVESVTTVTRPLQPSDVLAPVFYVANMPATATALEGSFGGF</sequence>
<keyword evidence="7" id="KW-1185">Reference proteome</keyword>
<dbReference type="STRING" id="231916.A0A409WXF5"/>
<name>A0A409WXF5_9AGAR</name>
<reference evidence="6 7" key="1">
    <citation type="journal article" date="2018" name="Evol. Lett.">
        <title>Horizontal gene cluster transfer increased hallucinogenic mushroom diversity.</title>
        <authorList>
            <person name="Reynolds H.T."/>
            <person name="Vijayakumar V."/>
            <person name="Gluck-Thaler E."/>
            <person name="Korotkin H.B."/>
            <person name="Matheny P.B."/>
            <person name="Slot J.C."/>
        </authorList>
    </citation>
    <scope>NUCLEOTIDE SEQUENCE [LARGE SCALE GENOMIC DNA]</scope>
    <source>
        <strain evidence="6 7">SRW20</strain>
    </source>
</reference>
<dbReference type="Proteomes" id="UP000284706">
    <property type="component" value="Unassembled WGS sequence"/>
</dbReference>
<dbReference type="PROSITE" id="PS50865">
    <property type="entry name" value="ZF_MYND_2"/>
    <property type="match status" value="1"/>
</dbReference>
<dbReference type="SUPFAM" id="SSF144232">
    <property type="entry name" value="HIT/MYND zinc finger-like"/>
    <property type="match status" value="1"/>
</dbReference>
<dbReference type="EMBL" id="NHYE01004641">
    <property type="protein sequence ID" value="PPQ83203.1"/>
    <property type="molecule type" value="Genomic_DNA"/>
</dbReference>
<gene>
    <name evidence="6" type="ORF">CVT26_015858</name>
</gene>
<protein>
    <recommendedName>
        <fullName evidence="5">MYND-type domain-containing protein</fullName>
    </recommendedName>
</protein>
<evidence type="ECO:0000259" key="5">
    <source>
        <dbReference type="PROSITE" id="PS50865"/>
    </source>
</evidence>
<dbReference type="InParanoid" id="A0A409WXF5"/>
<accession>A0A409WXF5</accession>
<dbReference type="Pfam" id="PF01753">
    <property type="entry name" value="zf-MYND"/>
    <property type="match status" value="1"/>
</dbReference>
<feature type="domain" description="MYND-type" evidence="5">
    <location>
        <begin position="340"/>
        <end position="385"/>
    </location>
</feature>
<comment type="caution">
    <text evidence="6">The sequence shown here is derived from an EMBL/GenBank/DDBJ whole genome shotgun (WGS) entry which is preliminary data.</text>
</comment>
<evidence type="ECO:0000313" key="7">
    <source>
        <dbReference type="Proteomes" id="UP000284706"/>
    </source>
</evidence>
<evidence type="ECO:0000256" key="2">
    <source>
        <dbReference type="ARBA" id="ARBA00022771"/>
    </source>
</evidence>
<keyword evidence="2 4" id="KW-0863">Zinc-finger</keyword>
<dbReference type="OrthoDB" id="3046414at2759"/>
<evidence type="ECO:0000256" key="4">
    <source>
        <dbReference type="PROSITE-ProRule" id="PRU00134"/>
    </source>
</evidence>
<evidence type="ECO:0000256" key="1">
    <source>
        <dbReference type="ARBA" id="ARBA00022723"/>
    </source>
</evidence>
<proteinExistence type="predicted"/>
<dbReference type="AlphaFoldDB" id="A0A409WXF5"/>
<keyword evidence="3" id="KW-0862">Zinc</keyword>
<dbReference type="InterPro" id="IPR002893">
    <property type="entry name" value="Znf_MYND"/>
</dbReference>
<dbReference type="Gene3D" id="6.10.140.2220">
    <property type="match status" value="1"/>
</dbReference>
<organism evidence="6 7">
    <name type="scientific">Gymnopilus dilepis</name>
    <dbReference type="NCBI Taxonomy" id="231916"/>
    <lineage>
        <taxon>Eukaryota</taxon>
        <taxon>Fungi</taxon>
        <taxon>Dikarya</taxon>
        <taxon>Basidiomycota</taxon>
        <taxon>Agaricomycotina</taxon>
        <taxon>Agaricomycetes</taxon>
        <taxon>Agaricomycetidae</taxon>
        <taxon>Agaricales</taxon>
        <taxon>Agaricineae</taxon>
        <taxon>Hymenogastraceae</taxon>
        <taxon>Gymnopilus</taxon>
    </lineage>
</organism>
<evidence type="ECO:0000256" key="3">
    <source>
        <dbReference type="ARBA" id="ARBA00022833"/>
    </source>
</evidence>
<evidence type="ECO:0000313" key="6">
    <source>
        <dbReference type="EMBL" id="PPQ83203.1"/>
    </source>
</evidence>
<dbReference type="GO" id="GO:0008270">
    <property type="term" value="F:zinc ion binding"/>
    <property type="evidence" value="ECO:0007669"/>
    <property type="project" value="UniProtKB-KW"/>
</dbReference>
<keyword evidence="1" id="KW-0479">Metal-binding</keyword>
<dbReference type="PROSITE" id="PS01360">
    <property type="entry name" value="ZF_MYND_1"/>
    <property type="match status" value="1"/>
</dbReference>